<accession>A0A1V3GBG9</accession>
<evidence type="ECO:0000313" key="1">
    <source>
        <dbReference type="EMBL" id="OOE14052.1"/>
    </source>
</evidence>
<comment type="caution">
    <text evidence="1">The sequence shown here is derived from an EMBL/GenBank/DDBJ whole genome shotgun (WGS) entry which is preliminary data.</text>
</comment>
<name>A0A1V3GBG9_9BACL</name>
<dbReference type="EMBL" id="MQMF01000001">
    <property type="protein sequence ID" value="OOE14052.1"/>
    <property type="molecule type" value="Genomic_DNA"/>
</dbReference>
<dbReference type="AlphaFoldDB" id="A0A1V3GBG9"/>
<dbReference type="RefSeq" id="WP_077359468.1">
    <property type="nucleotide sequence ID" value="NZ_MQMF01000001.1"/>
</dbReference>
<gene>
    <name evidence="1" type="ORF">UN64_02230</name>
</gene>
<reference evidence="1 2" key="1">
    <citation type="submission" date="2016-11" db="EMBL/GenBank/DDBJ databases">
        <authorList>
            <person name="Jaros S."/>
            <person name="Januszkiewicz K."/>
            <person name="Wedrychowicz H."/>
        </authorList>
    </citation>
    <scope>NUCLEOTIDE SEQUENCE [LARGE SCALE GENOMIC DNA]</scope>
    <source>
        <strain evidence="1 2">Con a/3</strain>
    </source>
</reference>
<protein>
    <submittedName>
        <fullName evidence="1">Uncharacterized protein</fullName>
    </submittedName>
</protein>
<evidence type="ECO:0000313" key="2">
    <source>
        <dbReference type="Proteomes" id="UP000188597"/>
    </source>
</evidence>
<organism evidence="1 2">
    <name type="scientific">Fictibacillus arsenicus</name>
    <dbReference type="NCBI Taxonomy" id="255247"/>
    <lineage>
        <taxon>Bacteria</taxon>
        <taxon>Bacillati</taxon>
        <taxon>Bacillota</taxon>
        <taxon>Bacilli</taxon>
        <taxon>Bacillales</taxon>
        <taxon>Fictibacillaceae</taxon>
        <taxon>Fictibacillus</taxon>
    </lineage>
</organism>
<sequence length="286" mass="33358">MNIFQYQGQEEDHYTNILLNIISLNNCKLAKPFLQYLIPNESKHFIFNKEDVYIRKRYRPDKEKNIEMIIGVAPYQKAISENYTLEENISSIPDAWICGENFNILFEFKIRGVLDEAQISAHQKLVSANSKVIRLQWHNVKSALHEIITNEECTDTEKFLIHQFLEVSKLFKQKRNSSGMPSQIISNVRNENKLHFIITGSKATGTYSVDLVVENRTDRLHSSLNGIQSARRWIAKFINESYSQLPIEYIGDETIIHDYCVVPGRSEKKNQWNQWRIGSMLEKGMK</sequence>
<dbReference type="Proteomes" id="UP000188597">
    <property type="component" value="Unassembled WGS sequence"/>
</dbReference>
<dbReference type="OrthoDB" id="2810134at2"/>
<proteinExistence type="predicted"/>